<protein>
    <submittedName>
        <fullName evidence="1">Uncharacterized protein</fullName>
    </submittedName>
</protein>
<dbReference type="AlphaFoldDB" id="A0A1L8D7K8"/>
<proteinExistence type="predicted"/>
<accession>A0A1L8D7K8</accession>
<sequence>MRRICKELKKKRIHCQFVCLESKANALEGLAKNLRCAPNKSKSLRPNKFSQFLPTHKNVKEIESKRKKFMKINVQLK</sequence>
<dbReference type="EMBL" id="GFDF01011638">
    <property type="protein sequence ID" value="JAV02446.1"/>
    <property type="molecule type" value="Transcribed_RNA"/>
</dbReference>
<name>A0A1L8D7K8_9DIPT</name>
<reference evidence="1" key="1">
    <citation type="submission" date="2016-12" db="EMBL/GenBank/DDBJ databases">
        <title>An insight into the sialome and mialome of the sand fly, Nyssomyia neivai.</title>
        <authorList>
            <person name="Sebastian V."/>
            <person name="Goulart T.M."/>
            <person name="Oliveira W."/>
            <person name="Calvo E."/>
            <person name="Oliveira L.F."/>
            <person name="Pinto M.C."/>
            <person name="Rosselino A.M."/>
            <person name="Ribeiro J.M."/>
        </authorList>
    </citation>
    <scope>NUCLEOTIDE SEQUENCE</scope>
</reference>
<organism evidence="1">
    <name type="scientific">Nyssomyia neivai</name>
    <dbReference type="NCBI Taxonomy" id="330878"/>
    <lineage>
        <taxon>Eukaryota</taxon>
        <taxon>Metazoa</taxon>
        <taxon>Ecdysozoa</taxon>
        <taxon>Arthropoda</taxon>
        <taxon>Hexapoda</taxon>
        <taxon>Insecta</taxon>
        <taxon>Pterygota</taxon>
        <taxon>Neoptera</taxon>
        <taxon>Endopterygota</taxon>
        <taxon>Diptera</taxon>
        <taxon>Nematocera</taxon>
        <taxon>Psychodoidea</taxon>
        <taxon>Psychodidae</taxon>
        <taxon>Nyssomyia</taxon>
    </lineage>
</organism>
<evidence type="ECO:0000313" key="1">
    <source>
        <dbReference type="EMBL" id="JAV02446.1"/>
    </source>
</evidence>